<keyword evidence="3" id="KW-1185">Reference proteome</keyword>
<keyword evidence="1" id="KW-0863">Zinc-finger</keyword>
<dbReference type="InterPro" id="IPR048270">
    <property type="entry name" value="PNMA_C"/>
</dbReference>
<keyword evidence="1" id="KW-0862">Zinc</keyword>
<evidence type="ECO:0000313" key="3">
    <source>
        <dbReference type="Proteomes" id="UP000515150"/>
    </source>
</evidence>
<gene>
    <name evidence="4" type="primary">LOC114847040</name>
</gene>
<dbReference type="SUPFAM" id="SSF57756">
    <property type="entry name" value="Retrovirus zinc finger-like domains"/>
    <property type="match status" value="1"/>
</dbReference>
<dbReference type="Pfam" id="PF20846">
    <property type="entry name" value="PNMA_N"/>
    <property type="match status" value="1"/>
</dbReference>
<sequence>MANTLVDKLKKWCRGEALDENHALLTVVPENTEVALIEETLQSIKCLERLHVRGRMLSDTDDKVLVLCECRGKVAGENVPPEALASEGSTRWPIITAFNSPPPEDDFHVKLKALLWAEGKSLDDVQALFTESQPPTSSSAESLIRAVTDLLDKTSKPAAEGGGYRRLRIFSGIVPTPAGEEQFDHWLEQAYLMVEESDGSDKDKRRRIMESLKGPALELIKAIRLSDADITADKCLGALESAFGVSESGDDLYFSFRLLQQSPGEKLSDFLRRLERSLARVVQCGGLSARDMDRNRVEQLLKGAVNADLMLLQLRLRERKANPPTFLELLKEIRKEEEYEASKVRLSQSVHAVHAKVQAESKHSEIQNLRAEIKEVKSMFAALATPTQPEVGTSEKYPTWSETAAIGDPEVQALKKQVKHLQQKVNAKTNKCQSPSQTTVMAVNAPARSSSGTEDRFCYRCGENGHLAGKCNRPENQTKVIQRLLQALKRAKTNSPQPNAEKSSQDPACTVRKSAVDVTLLAGIPEGLIGPSLIEPINVNGHLCDALLDSGSRPNLTFGVSVTQATPILAM</sequence>
<dbReference type="InterPro" id="IPR048271">
    <property type="entry name" value="PNMA_N"/>
</dbReference>
<dbReference type="GO" id="GO:0003676">
    <property type="term" value="F:nucleic acid binding"/>
    <property type="evidence" value="ECO:0007669"/>
    <property type="project" value="InterPro"/>
</dbReference>
<reference evidence="4" key="1">
    <citation type="submission" date="2025-08" db="UniProtKB">
        <authorList>
            <consortium name="RefSeq"/>
        </authorList>
    </citation>
    <scope>IDENTIFICATION</scope>
</reference>
<evidence type="ECO:0000259" key="2">
    <source>
        <dbReference type="PROSITE" id="PS50158"/>
    </source>
</evidence>
<dbReference type="GO" id="GO:0008270">
    <property type="term" value="F:zinc ion binding"/>
    <property type="evidence" value="ECO:0007669"/>
    <property type="project" value="UniProtKB-KW"/>
</dbReference>
<dbReference type="PANTHER" id="PTHR23095:SF51">
    <property type="entry name" value="PARANEOPLASTIC ANTIGEN MA1 HOMOLOG-RELATED"/>
    <property type="match status" value="1"/>
</dbReference>
<dbReference type="OrthoDB" id="115435at2759"/>
<dbReference type="GeneID" id="114847040"/>
<evidence type="ECO:0000313" key="4">
    <source>
        <dbReference type="RefSeq" id="XP_040924785.1"/>
    </source>
</evidence>
<dbReference type="KEGG" id="bspl:114847040"/>
<dbReference type="PANTHER" id="PTHR23095">
    <property type="entry name" value="PARANEOPLASTIC ANTIGEN"/>
    <property type="match status" value="1"/>
</dbReference>
<dbReference type="RefSeq" id="XP_040924785.1">
    <property type="nucleotide sequence ID" value="XM_041068851.2"/>
</dbReference>
<dbReference type="InterPro" id="IPR026523">
    <property type="entry name" value="PNMA"/>
</dbReference>
<dbReference type="Pfam" id="PF14893">
    <property type="entry name" value="PNMA"/>
    <property type="match status" value="1"/>
</dbReference>
<accession>A0A8M1H8M1</accession>
<dbReference type="PROSITE" id="PS50158">
    <property type="entry name" value="ZF_CCHC"/>
    <property type="match status" value="1"/>
</dbReference>
<feature type="domain" description="CCHC-type" evidence="2">
    <location>
        <begin position="458"/>
        <end position="471"/>
    </location>
</feature>
<organism evidence="3 4">
    <name type="scientific">Betta splendens</name>
    <name type="common">Siamese fighting fish</name>
    <dbReference type="NCBI Taxonomy" id="158456"/>
    <lineage>
        <taxon>Eukaryota</taxon>
        <taxon>Metazoa</taxon>
        <taxon>Chordata</taxon>
        <taxon>Craniata</taxon>
        <taxon>Vertebrata</taxon>
        <taxon>Euteleostomi</taxon>
        <taxon>Actinopterygii</taxon>
        <taxon>Neopterygii</taxon>
        <taxon>Teleostei</taxon>
        <taxon>Neoteleostei</taxon>
        <taxon>Acanthomorphata</taxon>
        <taxon>Anabantaria</taxon>
        <taxon>Anabantiformes</taxon>
        <taxon>Anabantoidei</taxon>
        <taxon>Osphronemidae</taxon>
        <taxon>Betta</taxon>
    </lineage>
</organism>
<dbReference type="Gene3D" id="4.10.60.10">
    <property type="entry name" value="Zinc finger, CCHC-type"/>
    <property type="match status" value="1"/>
</dbReference>
<dbReference type="InterPro" id="IPR001878">
    <property type="entry name" value="Znf_CCHC"/>
</dbReference>
<evidence type="ECO:0000256" key="1">
    <source>
        <dbReference type="PROSITE-ProRule" id="PRU00047"/>
    </source>
</evidence>
<keyword evidence="1" id="KW-0479">Metal-binding</keyword>
<dbReference type="AlphaFoldDB" id="A0A8M1H8M1"/>
<dbReference type="InterPro" id="IPR036875">
    <property type="entry name" value="Znf_CCHC_sf"/>
</dbReference>
<dbReference type="Proteomes" id="UP000515150">
    <property type="component" value="Chromosome 21"/>
</dbReference>
<name>A0A8M1H8M1_BETSP</name>
<proteinExistence type="predicted"/>
<protein>
    <submittedName>
        <fullName evidence="4">Paraneoplastic antigen Ma1 homolog</fullName>
    </submittedName>
</protein>